<evidence type="ECO:0000256" key="5">
    <source>
        <dbReference type="PIRSR" id="PIRSR623088-3"/>
    </source>
</evidence>
<dbReference type="EC" id="3.1.4.-" evidence="6"/>
<dbReference type="CDD" id="cd00077">
    <property type="entry name" value="HDc"/>
    <property type="match status" value="1"/>
</dbReference>
<evidence type="ECO:0000256" key="3">
    <source>
        <dbReference type="PIRSR" id="PIRSR623088-1"/>
    </source>
</evidence>
<dbReference type="PROSITE" id="PS51845">
    <property type="entry name" value="PDEASE_I_2"/>
    <property type="match status" value="1"/>
</dbReference>
<keyword evidence="7" id="KW-0812">Transmembrane</keyword>
<evidence type="ECO:0000259" key="8">
    <source>
        <dbReference type="PROSITE" id="PS51845"/>
    </source>
</evidence>
<evidence type="ECO:0000313" key="9">
    <source>
        <dbReference type="EMBL" id="JAS18799.1"/>
    </source>
</evidence>
<feature type="binding site" evidence="4">
    <location>
        <position position="446"/>
    </location>
    <ligand>
        <name>AMP</name>
        <dbReference type="ChEBI" id="CHEBI:456215"/>
    </ligand>
</feature>
<dbReference type="InterPro" id="IPR036971">
    <property type="entry name" value="PDEase_catalytic_dom_sf"/>
</dbReference>
<dbReference type="AlphaFoldDB" id="A0A1B6CZB4"/>
<keyword evidence="1 5" id="KW-0479">Metal-binding</keyword>
<sequence>MCTPIITPNNEVKGVIDLIRQPGKEMYNLRHLYIALAATVWIGNLIFYSDLDQFNTKLLSTNKDLFNTINGFSLSFETFDTTLADVMIFGEITLEAVISSLFLIKSEIKFCEEDINPNELDLKTYFMLFQSHVGMIQDAKTRKSGKKEINDNALDLQINNSVTICAYQLMDKIFNSCFCKEDEIVIQSLETYFTIMFNMLEMKMKYNLTKNKLDINNEVLLFHIRHCKHYGNEPNKAPMLIPENFMTFTWYPVNDHLRKLPELSLMLFQETLGESFMKLNNMYEFILMVKKCYRLLPYHNFEHAFTVTHTMANILCRNRELFTKLEKEALMISAICHDMDHRGLNNNFIQMTKHPISKLYQSSLMENHHFFMTKKIMELCQICFNIKSQTFKKLMEEIYKNIISTDLSIYSLKRLQLVEILKNRTFSWDIENCRDLVKGALMTTCDLSLQAKPHILSCSPTLRVYEEFYIQGDFEKEMGLTPTPMMNRDNMNDLSEHQNQFLSVVVMPCFYVVATLLPNTTHLFHGCRNLRREWKILNGRYSLQDNDEINIDEEEN</sequence>
<feature type="binding site" evidence="5">
    <location>
        <position position="446"/>
    </location>
    <ligand>
        <name>Zn(2+)</name>
        <dbReference type="ChEBI" id="CHEBI:29105"/>
        <label>1</label>
    </ligand>
</feature>
<dbReference type="SUPFAM" id="SSF109604">
    <property type="entry name" value="HD-domain/PDEase-like"/>
    <property type="match status" value="1"/>
</dbReference>
<feature type="binding site" evidence="4">
    <location>
        <begin position="299"/>
        <end position="303"/>
    </location>
    <ligand>
        <name>AMP</name>
        <dbReference type="ChEBI" id="CHEBI:456215"/>
    </ligand>
</feature>
<comment type="cofactor">
    <cofactor evidence="6">
        <name>a divalent metal cation</name>
        <dbReference type="ChEBI" id="CHEBI:60240"/>
    </cofactor>
    <text evidence="6">Binds 2 divalent metal cations per subunit. Site 1 may preferentially bind zinc ions, while site 2 has a preference for magnesium and/or manganese ions.</text>
</comment>
<feature type="binding site" evidence="4">
    <location>
        <position position="338"/>
    </location>
    <ligand>
        <name>AMP</name>
        <dbReference type="ChEBI" id="CHEBI:456215"/>
    </ligand>
</feature>
<feature type="binding site" evidence="5">
    <location>
        <position position="303"/>
    </location>
    <ligand>
        <name>Zn(2+)</name>
        <dbReference type="ChEBI" id="CHEBI:29105"/>
        <label>1</label>
    </ligand>
</feature>
<proteinExistence type="inferred from homology"/>
<feature type="binding site" evidence="4">
    <location>
        <position position="498"/>
    </location>
    <ligand>
        <name>AMP</name>
        <dbReference type="ChEBI" id="CHEBI:456215"/>
    </ligand>
</feature>
<keyword evidence="7" id="KW-1133">Transmembrane helix</keyword>
<feature type="active site" description="Proton donor" evidence="3">
    <location>
        <position position="299"/>
    </location>
</feature>
<evidence type="ECO:0000256" key="2">
    <source>
        <dbReference type="ARBA" id="ARBA00022801"/>
    </source>
</evidence>
<dbReference type="InterPro" id="IPR003607">
    <property type="entry name" value="HD/PDEase_dom"/>
</dbReference>
<evidence type="ECO:0000256" key="6">
    <source>
        <dbReference type="RuleBase" id="RU363067"/>
    </source>
</evidence>
<dbReference type="PROSITE" id="PS00126">
    <property type="entry name" value="PDEASE_I_1"/>
    <property type="match status" value="1"/>
</dbReference>
<dbReference type="PANTHER" id="PTHR11347">
    <property type="entry name" value="CYCLIC NUCLEOTIDE PHOSPHODIESTERASE"/>
    <property type="match status" value="1"/>
</dbReference>
<protein>
    <recommendedName>
        <fullName evidence="6">Phosphodiesterase</fullName>
        <ecNumber evidence="6">3.1.4.-</ecNumber>
    </recommendedName>
</protein>
<dbReference type="EMBL" id="GEDC01018499">
    <property type="protein sequence ID" value="JAS18799.1"/>
    <property type="molecule type" value="Transcribed_RNA"/>
</dbReference>
<dbReference type="Pfam" id="PF00233">
    <property type="entry name" value="PDEase_I"/>
    <property type="match status" value="1"/>
</dbReference>
<feature type="domain" description="PDEase" evidence="8">
    <location>
        <begin position="188"/>
        <end position="541"/>
    </location>
</feature>
<feature type="binding site" evidence="5">
    <location>
        <position position="338"/>
    </location>
    <ligand>
        <name>Zn(2+)</name>
        <dbReference type="ChEBI" id="CHEBI:29105"/>
        <label>1</label>
    </ligand>
</feature>
<feature type="binding site" evidence="5">
    <location>
        <position position="338"/>
    </location>
    <ligand>
        <name>Zn(2+)</name>
        <dbReference type="ChEBI" id="CHEBI:29105"/>
        <label>2</label>
    </ligand>
</feature>
<feature type="transmembrane region" description="Helical" evidence="7">
    <location>
        <begin position="32"/>
        <end position="49"/>
    </location>
</feature>
<comment type="similarity">
    <text evidence="6">Belongs to the cyclic nucleotide phosphodiesterase family.</text>
</comment>
<gene>
    <name evidence="9" type="ORF">g.7938</name>
</gene>
<feature type="binding site" evidence="5">
    <location>
        <position position="337"/>
    </location>
    <ligand>
        <name>Zn(2+)</name>
        <dbReference type="ChEBI" id="CHEBI:29105"/>
        <label>1</label>
    </ligand>
</feature>
<dbReference type="PRINTS" id="PR00387">
    <property type="entry name" value="PDIESTERASE1"/>
</dbReference>
<evidence type="ECO:0000256" key="4">
    <source>
        <dbReference type="PIRSR" id="PIRSR623088-2"/>
    </source>
</evidence>
<evidence type="ECO:0000256" key="1">
    <source>
        <dbReference type="ARBA" id="ARBA00022723"/>
    </source>
</evidence>
<dbReference type="GO" id="GO:0046872">
    <property type="term" value="F:metal ion binding"/>
    <property type="evidence" value="ECO:0007669"/>
    <property type="project" value="UniProtKB-KW"/>
</dbReference>
<dbReference type="GO" id="GO:0004114">
    <property type="term" value="F:3',5'-cyclic-nucleotide phosphodiesterase activity"/>
    <property type="evidence" value="ECO:0007669"/>
    <property type="project" value="InterPro"/>
</dbReference>
<keyword evidence="7" id="KW-0472">Membrane</keyword>
<organism evidence="9">
    <name type="scientific">Clastoptera arizonana</name>
    <name type="common">Arizona spittle bug</name>
    <dbReference type="NCBI Taxonomy" id="38151"/>
    <lineage>
        <taxon>Eukaryota</taxon>
        <taxon>Metazoa</taxon>
        <taxon>Ecdysozoa</taxon>
        <taxon>Arthropoda</taxon>
        <taxon>Hexapoda</taxon>
        <taxon>Insecta</taxon>
        <taxon>Pterygota</taxon>
        <taxon>Neoptera</taxon>
        <taxon>Paraneoptera</taxon>
        <taxon>Hemiptera</taxon>
        <taxon>Auchenorrhyncha</taxon>
        <taxon>Cercopoidea</taxon>
        <taxon>Clastopteridae</taxon>
        <taxon>Clastoptera</taxon>
    </lineage>
</organism>
<dbReference type="InterPro" id="IPR023174">
    <property type="entry name" value="PDEase_CS"/>
</dbReference>
<dbReference type="InterPro" id="IPR002073">
    <property type="entry name" value="PDEase_catalytic_dom"/>
</dbReference>
<dbReference type="Gene3D" id="1.10.1300.10">
    <property type="entry name" value="3'5'-cyclic nucleotide phosphodiesterase, catalytic domain"/>
    <property type="match status" value="1"/>
</dbReference>
<keyword evidence="2 6" id="KW-0378">Hydrolase</keyword>
<accession>A0A1B6CZB4</accession>
<dbReference type="GO" id="GO:0007165">
    <property type="term" value="P:signal transduction"/>
    <property type="evidence" value="ECO:0007669"/>
    <property type="project" value="InterPro"/>
</dbReference>
<evidence type="ECO:0000256" key="7">
    <source>
        <dbReference type="SAM" id="Phobius"/>
    </source>
</evidence>
<name>A0A1B6CZB4_9HEMI</name>
<dbReference type="InterPro" id="IPR023088">
    <property type="entry name" value="PDEase"/>
</dbReference>
<reference evidence="9" key="1">
    <citation type="submission" date="2015-12" db="EMBL/GenBank/DDBJ databases">
        <title>De novo transcriptome assembly of four potential Pierce s Disease insect vectors from Arizona vineyards.</title>
        <authorList>
            <person name="Tassone E.E."/>
        </authorList>
    </citation>
    <scope>NUCLEOTIDE SEQUENCE</scope>
</reference>